<gene>
    <name evidence="2" type="ORF">MSYG_3273</name>
</gene>
<dbReference type="Gene3D" id="1.10.287.110">
    <property type="entry name" value="DnaJ domain"/>
    <property type="match status" value="1"/>
</dbReference>
<dbReference type="RefSeq" id="XP_018741502.1">
    <property type="nucleotide sequence ID" value="XM_018884888.1"/>
</dbReference>
<organism evidence="2 3">
    <name type="scientific">Malassezia sympodialis (strain ATCC 42132)</name>
    <name type="common">Atopic eczema-associated yeast</name>
    <dbReference type="NCBI Taxonomy" id="1230383"/>
    <lineage>
        <taxon>Eukaryota</taxon>
        <taxon>Fungi</taxon>
        <taxon>Dikarya</taxon>
        <taxon>Basidiomycota</taxon>
        <taxon>Ustilaginomycotina</taxon>
        <taxon>Malasseziomycetes</taxon>
        <taxon>Malasseziales</taxon>
        <taxon>Malasseziaceae</taxon>
        <taxon>Malassezia</taxon>
    </lineage>
</organism>
<evidence type="ECO:0000256" key="1">
    <source>
        <dbReference type="SAM" id="MobiDB-lite"/>
    </source>
</evidence>
<feature type="region of interest" description="Disordered" evidence="1">
    <location>
        <begin position="233"/>
        <end position="306"/>
    </location>
</feature>
<dbReference type="SUPFAM" id="SSF46565">
    <property type="entry name" value="Chaperone J-domain"/>
    <property type="match status" value="1"/>
</dbReference>
<dbReference type="OrthoDB" id="110024at2759"/>
<dbReference type="PROSITE" id="PS00636">
    <property type="entry name" value="DNAJ_1"/>
    <property type="match status" value="1"/>
</dbReference>
<proteinExistence type="predicted"/>
<dbReference type="InterPro" id="IPR056453">
    <property type="entry name" value="HTH_DNAJC9"/>
</dbReference>
<evidence type="ECO:0000313" key="2">
    <source>
        <dbReference type="EMBL" id="SHO78924.1"/>
    </source>
</evidence>
<keyword evidence="3" id="KW-1185">Reference proteome</keyword>
<dbReference type="KEGG" id="msym:MSY001_3002"/>
<dbReference type="HOGENOM" id="CLU_055868_0_0_1"/>
<dbReference type="InterPro" id="IPR001623">
    <property type="entry name" value="DnaJ_domain"/>
</dbReference>
<dbReference type="VEuPathDB" id="FungiDB:MSYG_3273"/>
<dbReference type="PROSITE" id="PS50076">
    <property type="entry name" value="DNAJ_2"/>
    <property type="match status" value="1"/>
</dbReference>
<dbReference type="InterPro" id="IPR036869">
    <property type="entry name" value="J_dom_sf"/>
</dbReference>
<dbReference type="InterPro" id="IPR052594">
    <property type="entry name" value="J_domain-containing_protein"/>
</dbReference>
<dbReference type="GO" id="GO:0005737">
    <property type="term" value="C:cytoplasm"/>
    <property type="evidence" value="ECO:0007669"/>
    <property type="project" value="TreeGrafter"/>
</dbReference>
<dbReference type="OMA" id="WLDLWSK"/>
<evidence type="ECO:0000313" key="3">
    <source>
        <dbReference type="Proteomes" id="UP000186303"/>
    </source>
</evidence>
<protein>
    <submittedName>
        <fullName evidence="2">Similar to S.cerevisiae protein CAJ1 (Nuclear type II J heat shock protein of the E. coli dnaJ family)</fullName>
    </submittedName>
</protein>
<dbReference type="SMART" id="SM00271">
    <property type="entry name" value="DnaJ"/>
    <property type="match status" value="1"/>
</dbReference>
<keyword evidence="2" id="KW-0346">Stress response</keyword>
<dbReference type="Pfam" id="PF23302">
    <property type="entry name" value="HTH_DNAJC9"/>
    <property type="match status" value="1"/>
</dbReference>
<name>M5ED56_MALS4</name>
<dbReference type="STRING" id="1230383.M5ED56"/>
<dbReference type="GO" id="GO:0005634">
    <property type="term" value="C:nucleus"/>
    <property type="evidence" value="ECO:0007669"/>
    <property type="project" value="TreeGrafter"/>
</dbReference>
<accession>M5ED56</accession>
<dbReference type="EMBL" id="LT671825">
    <property type="protein sequence ID" value="SHO78924.1"/>
    <property type="molecule type" value="Genomic_DNA"/>
</dbReference>
<dbReference type="GO" id="GO:0031072">
    <property type="term" value="F:heat shock protein binding"/>
    <property type="evidence" value="ECO:0007669"/>
    <property type="project" value="TreeGrafter"/>
</dbReference>
<dbReference type="AlphaFoldDB" id="M5ED56"/>
<dbReference type="CDD" id="cd06257">
    <property type="entry name" value="DnaJ"/>
    <property type="match status" value="1"/>
</dbReference>
<dbReference type="PRINTS" id="PR00625">
    <property type="entry name" value="JDOMAIN"/>
</dbReference>
<sequence length="306" mass="34559">MLDDAEDPARLFFPDESDVDLYDVLGLSKENQPSSDAIKKAYRKLALRYHPDKARLHQGDPEAVALRFQQIGFAYSVLSDEKRRKKYDATGSTSDSIWESDEPVDWNEYFKTLWTGEVNGKTLEEFKASYQGSSEERRDILQAYREHKGHLEGIFSEVPCSNILEDEERFMEIVNGALKANEIRPTKAWTALQKPEGSKTRKKLRAKAQQEANEAEAYAKELGVWDDFYGSSTKKRKSAQVEPATSASKTGGAEDDDGADLDALRRAMRAKASQRASSFDAMIERLEQKHARPAAAPKRSSKKRRG</sequence>
<reference evidence="3" key="1">
    <citation type="journal article" date="2017" name="Nucleic Acids Res.">
        <title>Proteogenomics produces comprehensive and highly accurate protein-coding gene annotation in a complete genome assembly of Malassezia sympodialis.</title>
        <authorList>
            <person name="Zhu Y."/>
            <person name="Engstroem P.G."/>
            <person name="Tellgren-Roth C."/>
            <person name="Baudo C.D."/>
            <person name="Kennell J.C."/>
            <person name="Sun S."/>
            <person name="Billmyre R.B."/>
            <person name="Schroeder M.S."/>
            <person name="Andersson A."/>
            <person name="Holm T."/>
            <person name="Sigurgeirsson B."/>
            <person name="Wu G."/>
            <person name="Sankaranarayanan S.R."/>
            <person name="Siddharthan R."/>
            <person name="Sanyal K."/>
            <person name="Lundeberg J."/>
            <person name="Nystedt B."/>
            <person name="Boekhout T."/>
            <person name="Dawson T.L. Jr."/>
            <person name="Heitman J."/>
            <person name="Scheynius A."/>
            <person name="Lehtioe J."/>
        </authorList>
    </citation>
    <scope>NUCLEOTIDE SEQUENCE [LARGE SCALE GENOMIC DNA]</scope>
    <source>
        <strain evidence="3">ATCC 42132</strain>
    </source>
</reference>
<dbReference type="PANTHER" id="PTHR44144:SF1">
    <property type="entry name" value="DNAJ HOMOLOG SUBFAMILY C MEMBER 9"/>
    <property type="match status" value="1"/>
</dbReference>
<dbReference type="PANTHER" id="PTHR44144">
    <property type="entry name" value="DNAJ HOMOLOG SUBFAMILY C MEMBER 9"/>
    <property type="match status" value="1"/>
</dbReference>
<dbReference type="Proteomes" id="UP000186303">
    <property type="component" value="Chromosome 5"/>
</dbReference>
<dbReference type="InterPro" id="IPR018253">
    <property type="entry name" value="DnaJ_domain_CS"/>
</dbReference>
<dbReference type="Pfam" id="PF00226">
    <property type="entry name" value="DnaJ"/>
    <property type="match status" value="1"/>
</dbReference>